<feature type="compositionally biased region" description="Basic and acidic residues" evidence="7">
    <location>
        <begin position="537"/>
        <end position="547"/>
    </location>
</feature>
<feature type="compositionally biased region" description="Low complexity" evidence="7">
    <location>
        <begin position="82"/>
        <end position="113"/>
    </location>
</feature>
<feature type="compositionally biased region" description="Polar residues" evidence="7">
    <location>
        <begin position="852"/>
        <end position="869"/>
    </location>
</feature>
<comment type="similarity">
    <text evidence="1">Belongs to the protein kinase superfamily. STE Ser/Thr protein kinase family. MAP kinase kinase kinase subfamily.</text>
</comment>
<evidence type="ECO:0000256" key="4">
    <source>
        <dbReference type="ARBA" id="ARBA00022777"/>
    </source>
</evidence>
<dbReference type="EMBL" id="AYKW01000012">
    <property type="protein sequence ID" value="PIL31684.1"/>
    <property type="molecule type" value="Genomic_DNA"/>
</dbReference>
<dbReference type="PROSITE" id="PS00107">
    <property type="entry name" value="PROTEIN_KINASE_ATP"/>
    <property type="match status" value="1"/>
</dbReference>
<feature type="compositionally biased region" description="Polar residues" evidence="7">
    <location>
        <begin position="179"/>
        <end position="191"/>
    </location>
</feature>
<feature type="compositionally biased region" description="Pro residues" evidence="7">
    <location>
        <begin position="836"/>
        <end position="848"/>
    </location>
</feature>
<feature type="region of interest" description="Disordered" evidence="7">
    <location>
        <begin position="597"/>
        <end position="688"/>
    </location>
</feature>
<dbReference type="SUPFAM" id="SSF56112">
    <property type="entry name" value="Protein kinase-like (PK-like)"/>
    <property type="match status" value="1"/>
</dbReference>
<keyword evidence="2" id="KW-0808">Transferase</keyword>
<comment type="caution">
    <text evidence="9">The sequence shown here is derived from an EMBL/GenBank/DDBJ whole genome shotgun (WGS) entry which is preliminary data.</text>
</comment>
<feature type="region of interest" description="Disordered" evidence="7">
    <location>
        <begin position="296"/>
        <end position="330"/>
    </location>
</feature>
<dbReference type="FunFam" id="1.10.510.10:FF:000182">
    <property type="entry name" value="MAP kinase kinase kinase mkh1"/>
    <property type="match status" value="1"/>
</dbReference>
<organism evidence="9 10">
    <name type="scientific">Ganoderma sinense ZZ0214-1</name>
    <dbReference type="NCBI Taxonomy" id="1077348"/>
    <lineage>
        <taxon>Eukaryota</taxon>
        <taxon>Fungi</taxon>
        <taxon>Dikarya</taxon>
        <taxon>Basidiomycota</taxon>
        <taxon>Agaricomycotina</taxon>
        <taxon>Agaricomycetes</taxon>
        <taxon>Polyporales</taxon>
        <taxon>Polyporaceae</taxon>
        <taxon>Ganoderma</taxon>
    </lineage>
</organism>
<feature type="region of interest" description="Disordered" evidence="7">
    <location>
        <begin position="1"/>
        <end position="191"/>
    </location>
</feature>
<protein>
    <submittedName>
        <fullName evidence="9">Transporter</fullName>
    </submittedName>
</protein>
<feature type="compositionally biased region" description="Pro residues" evidence="7">
    <location>
        <begin position="633"/>
        <end position="650"/>
    </location>
</feature>
<evidence type="ECO:0000256" key="5">
    <source>
        <dbReference type="ARBA" id="ARBA00022840"/>
    </source>
</evidence>
<dbReference type="OrthoDB" id="266718at2759"/>
<feature type="region of interest" description="Disordered" evidence="7">
    <location>
        <begin position="357"/>
        <end position="581"/>
    </location>
</feature>
<keyword evidence="5 6" id="KW-0067">ATP-binding</keyword>
<evidence type="ECO:0000313" key="9">
    <source>
        <dbReference type="EMBL" id="PIL31684.1"/>
    </source>
</evidence>
<dbReference type="SMART" id="SM00220">
    <property type="entry name" value="S_TKc"/>
    <property type="match status" value="1"/>
</dbReference>
<dbReference type="InterPro" id="IPR050538">
    <property type="entry name" value="MAP_kinase_kinase_kinase"/>
</dbReference>
<feature type="region of interest" description="Disordered" evidence="7">
    <location>
        <begin position="1046"/>
        <end position="1074"/>
    </location>
</feature>
<feature type="compositionally biased region" description="Polar residues" evidence="7">
    <location>
        <begin position="707"/>
        <end position="723"/>
    </location>
</feature>
<gene>
    <name evidence="9" type="ORF">GSI_06387</name>
</gene>
<dbReference type="STRING" id="1077348.A0A2G8SD36"/>
<feature type="compositionally biased region" description="Basic and acidic residues" evidence="7">
    <location>
        <begin position="484"/>
        <end position="523"/>
    </location>
</feature>
<feature type="binding site" evidence="6">
    <location>
        <position position="1135"/>
    </location>
    <ligand>
        <name>ATP</name>
        <dbReference type="ChEBI" id="CHEBI:30616"/>
    </ligand>
</feature>
<reference evidence="9 10" key="1">
    <citation type="journal article" date="2015" name="Sci. Rep.">
        <title>Chromosome-level genome map provides insights into diverse defense mechanisms in the medicinal fungus Ganoderma sinense.</title>
        <authorList>
            <person name="Zhu Y."/>
            <person name="Xu J."/>
            <person name="Sun C."/>
            <person name="Zhou S."/>
            <person name="Xu H."/>
            <person name="Nelson D.R."/>
            <person name="Qian J."/>
            <person name="Song J."/>
            <person name="Luo H."/>
            <person name="Xiang L."/>
            <person name="Li Y."/>
            <person name="Xu Z."/>
            <person name="Ji A."/>
            <person name="Wang L."/>
            <person name="Lu S."/>
            <person name="Hayward A."/>
            <person name="Sun W."/>
            <person name="Li X."/>
            <person name="Schwartz D.C."/>
            <person name="Wang Y."/>
            <person name="Chen S."/>
        </authorList>
    </citation>
    <scope>NUCLEOTIDE SEQUENCE [LARGE SCALE GENOMIC DNA]</scope>
    <source>
        <strain evidence="9 10">ZZ0214-1</strain>
    </source>
</reference>
<evidence type="ECO:0000256" key="1">
    <source>
        <dbReference type="ARBA" id="ARBA00006529"/>
    </source>
</evidence>
<dbReference type="PANTHER" id="PTHR48016:SF48">
    <property type="entry name" value="SERINE_THREONINE-PROTEIN KINASE BCK1_SLK1_SSP31"/>
    <property type="match status" value="1"/>
</dbReference>
<evidence type="ECO:0000259" key="8">
    <source>
        <dbReference type="PROSITE" id="PS50011"/>
    </source>
</evidence>
<keyword evidence="3 6" id="KW-0547">Nucleotide-binding</keyword>
<feature type="compositionally biased region" description="Polar residues" evidence="7">
    <location>
        <begin position="561"/>
        <end position="574"/>
    </location>
</feature>
<feature type="compositionally biased region" description="Pro residues" evidence="7">
    <location>
        <begin position="764"/>
        <end position="773"/>
    </location>
</feature>
<dbReference type="GO" id="GO:0005524">
    <property type="term" value="F:ATP binding"/>
    <property type="evidence" value="ECO:0007669"/>
    <property type="project" value="UniProtKB-UniRule"/>
</dbReference>
<dbReference type="PROSITE" id="PS00108">
    <property type="entry name" value="PROTEIN_KINASE_ST"/>
    <property type="match status" value="1"/>
</dbReference>
<evidence type="ECO:0000256" key="6">
    <source>
        <dbReference type="PROSITE-ProRule" id="PRU10141"/>
    </source>
</evidence>
<feature type="compositionally biased region" description="Basic and acidic residues" evidence="7">
    <location>
        <begin position="1046"/>
        <end position="1055"/>
    </location>
</feature>
<feature type="compositionally biased region" description="Basic and acidic residues" evidence="7">
    <location>
        <begin position="362"/>
        <end position="379"/>
    </location>
</feature>
<dbReference type="InterPro" id="IPR017441">
    <property type="entry name" value="Protein_kinase_ATP_BS"/>
</dbReference>
<dbReference type="PROSITE" id="PS50011">
    <property type="entry name" value="PROTEIN_KINASE_DOM"/>
    <property type="match status" value="1"/>
</dbReference>
<dbReference type="Proteomes" id="UP000230002">
    <property type="component" value="Unassembled WGS sequence"/>
</dbReference>
<dbReference type="Pfam" id="PF00069">
    <property type="entry name" value="Pkinase"/>
    <property type="match status" value="1"/>
</dbReference>
<sequence length="1385" mass="151094">MSDDARSIHTRQPPPRRKRILVVSNASPESSADEGPPPEPQKPYGYPRPLPSPSSSLPSAEQLYHDRHYSPGNNSHLPPPLTTNLPHYPSSRSNPSNPALSSPSSTSSPAVESTPPPSTPGLGGPSLHIPDEGTIRQDMITPAASDRNDSTPQASRPRGIFERIRSHVPNQVHERRYSSGGSRPATSPVVSTPESYLSHGFRSSPMEKVIVLVTTDAENLHVVDITGAMTPAFIRERIFTKLQISDEDQAKFAIYRTEIGQFAIGDALTDDELFGLYKDFGDQTGKLKLLVSHTSASVHEPGPYDPPLTSTVNTIPPPVLPQQTLYAPLRPNRDTRIRQGSQSSASEPHHAEVGYEASVSDDLDHGDGDGGLRDARDYGRPPLPVRALPIPSYRPPSPSGYHRSRSPTGLLSPERRHDPYHASIGAFPLPGTSPQASRFVDDHHPLPPLPPEAQAPLLPDPSVEQRERSHTNEGQISTYNTGLRTKEERGREQRERERGKRRETLRKDSGRYKPDQEDSRTRNDAWTIVPGDVPSSEYRKDRPRTPQESRSNARAFPTTPPSAISSYRNAPSESSTRRKPLQVPLNWPVNWKHIYAPPKTDSKPVLSPPGNNLIRHGAKSMTDMRGAYKHPPSLQPGRPPRAPPPQPPLPLITRPSTGGNSTSVLGGPPLPSASSSSDTSTIHPDQIASASDIARSVLSSRQITASYANSPATTGGYLTSPAQQDPFPRPHSALGESSSAPLTQPRYPHSNQPSDSSHAQGTPPRSPVAPPTPVTAQSLPSDSPAAAVGVPGDGFAKRGAIDEDGSTQTVRADDLKWLEGFIDENLAEGTARPRPKQPPPAQQLPTPPSTTEITTLSSASCATFVNRASQNDDDSDSDGGTSFWLVPPKKAEKPAESQQLSNALKTRPPLTPLSIEGSPNSTPNGLPAVSSYDYGRSPPNQQLEFLASPPPSSGLPRTPRRMPAQKKHKDRISKFDNNFDMTWAPRPPPEVMYEKLEEYFPEHDLDKPVIETPSGGTSPTATEAPSNPAPPRFRHKKSIRLVAAEHKRQLDRTSRGDNSTIAPLSRKRHTKMWGGKLEEVTTEQGTGPISSTSDASPGGAKPIFRWVRGELIGKGTYGRVYLALNATTGEMIAVKQVEIPRTASDKDDSRQVTVVEALKLESETLKDLDHPNIVSYLGFEETPTFLSIFLEYVPGGSIASCLRKHGRFDEEVTKSFTGQILAGLEYLHSKNILHRDLKADNILVETSGVCKISDFGISKRTDDINMAAVYTAMQGTVFWMAPEVVNSKAKGYNSKIDIWSVGCVVFEMWTGQRPWLGQEAMAVLIHLYQTKQPPPVPAGIELSSLADDLRLRCFAADPDLRPTAAELRRHPYLELQPGWSFNGFK</sequence>
<accession>A0A2G8SD36</accession>
<keyword evidence="10" id="KW-1185">Reference proteome</keyword>
<dbReference type="InterPro" id="IPR008271">
    <property type="entry name" value="Ser/Thr_kinase_AS"/>
</dbReference>
<feature type="domain" description="Protein kinase" evidence="8">
    <location>
        <begin position="1106"/>
        <end position="1373"/>
    </location>
</feature>
<dbReference type="GO" id="GO:0004709">
    <property type="term" value="F:MAP kinase kinase kinase activity"/>
    <property type="evidence" value="ECO:0007669"/>
    <property type="project" value="UniProtKB-ARBA"/>
</dbReference>
<evidence type="ECO:0000256" key="7">
    <source>
        <dbReference type="SAM" id="MobiDB-lite"/>
    </source>
</evidence>
<dbReference type="InterPro" id="IPR000719">
    <property type="entry name" value="Prot_kinase_dom"/>
</dbReference>
<dbReference type="GO" id="GO:0000196">
    <property type="term" value="P:cell integrity MAPK cascade"/>
    <property type="evidence" value="ECO:0007669"/>
    <property type="project" value="UniProtKB-ARBA"/>
</dbReference>
<feature type="compositionally biased region" description="Polar residues" evidence="7">
    <location>
        <begin position="1014"/>
        <end position="1025"/>
    </location>
</feature>
<name>A0A2G8SD36_9APHY</name>
<dbReference type="PANTHER" id="PTHR48016">
    <property type="entry name" value="MAP KINASE KINASE KINASE SSK2-RELATED-RELATED"/>
    <property type="match status" value="1"/>
</dbReference>
<dbReference type="InterPro" id="IPR011009">
    <property type="entry name" value="Kinase-like_dom_sf"/>
</dbReference>
<dbReference type="Gene3D" id="1.10.510.10">
    <property type="entry name" value="Transferase(Phosphotransferase) domain 1"/>
    <property type="match status" value="1"/>
</dbReference>
<keyword evidence="4" id="KW-0418">Kinase</keyword>
<feature type="compositionally biased region" description="Polar residues" evidence="7">
    <location>
        <begin position="749"/>
        <end position="760"/>
    </location>
</feature>
<feature type="compositionally biased region" description="Basic residues" evidence="7">
    <location>
        <begin position="958"/>
        <end position="971"/>
    </location>
</feature>
<feature type="compositionally biased region" description="Pro residues" evidence="7">
    <location>
        <begin position="35"/>
        <end position="52"/>
    </location>
</feature>
<evidence type="ECO:0000256" key="3">
    <source>
        <dbReference type="ARBA" id="ARBA00022741"/>
    </source>
</evidence>
<dbReference type="FunFam" id="3.30.200.20:FF:000387">
    <property type="entry name" value="Serine/threonine-protein kinase STE11"/>
    <property type="match status" value="1"/>
</dbReference>
<feature type="region of interest" description="Disordered" evidence="7">
    <location>
        <begin position="1009"/>
        <end position="1033"/>
    </location>
</feature>
<proteinExistence type="inferred from homology"/>
<feature type="compositionally biased region" description="Low complexity" evidence="7">
    <location>
        <begin position="663"/>
        <end position="681"/>
    </location>
</feature>
<feature type="compositionally biased region" description="Polar residues" evidence="7">
    <location>
        <begin position="472"/>
        <end position="483"/>
    </location>
</feature>
<evidence type="ECO:0000256" key="2">
    <source>
        <dbReference type="ARBA" id="ARBA00022679"/>
    </source>
</evidence>
<feature type="region of interest" description="Disordered" evidence="7">
    <location>
        <begin position="707"/>
        <end position="987"/>
    </location>
</feature>
<evidence type="ECO:0000313" key="10">
    <source>
        <dbReference type="Proteomes" id="UP000230002"/>
    </source>
</evidence>